<feature type="compositionally biased region" description="Low complexity" evidence="1">
    <location>
        <begin position="95"/>
        <end position="108"/>
    </location>
</feature>
<accession>A0A6J4KIC3</accession>
<proteinExistence type="predicted"/>
<name>A0A6J4KIC3_9BACT</name>
<reference evidence="2" key="1">
    <citation type="submission" date="2020-02" db="EMBL/GenBank/DDBJ databases">
        <authorList>
            <person name="Meier V. D."/>
        </authorList>
    </citation>
    <scope>NUCLEOTIDE SEQUENCE</scope>
    <source>
        <strain evidence="2">AVDCRST_MAG11</strain>
    </source>
</reference>
<dbReference type="AlphaFoldDB" id="A0A6J4KIC3"/>
<protein>
    <submittedName>
        <fullName evidence="2">Uncharacterized protein</fullName>
    </submittedName>
</protein>
<sequence>DDRGPARPGRRRAAPRAGAGGTARADGRAQPAPGRGGGRRQAARRRAHRARLPVLDGARRGLPALELPHHRRGLRARRLLRRARHRERRDHLHPARLLPARRAAGGLV</sequence>
<evidence type="ECO:0000256" key="1">
    <source>
        <dbReference type="SAM" id="MobiDB-lite"/>
    </source>
</evidence>
<feature type="compositionally biased region" description="Basic residues" evidence="1">
    <location>
        <begin position="69"/>
        <end position="88"/>
    </location>
</feature>
<feature type="non-terminal residue" evidence="2">
    <location>
        <position position="1"/>
    </location>
</feature>
<evidence type="ECO:0000313" key="2">
    <source>
        <dbReference type="EMBL" id="CAA9305376.1"/>
    </source>
</evidence>
<feature type="compositionally biased region" description="Low complexity" evidence="1">
    <location>
        <begin position="22"/>
        <end position="33"/>
    </location>
</feature>
<feature type="region of interest" description="Disordered" evidence="1">
    <location>
        <begin position="1"/>
        <end position="108"/>
    </location>
</feature>
<gene>
    <name evidence="2" type="ORF">AVDCRST_MAG11-1120</name>
</gene>
<dbReference type="EMBL" id="CADCTU010000254">
    <property type="protein sequence ID" value="CAA9305376.1"/>
    <property type="molecule type" value="Genomic_DNA"/>
</dbReference>
<feature type="compositionally biased region" description="Basic residues" evidence="1">
    <location>
        <begin position="37"/>
        <end position="51"/>
    </location>
</feature>
<feature type="non-terminal residue" evidence="2">
    <location>
        <position position="108"/>
    </location>
</feature>
<organism evidence="2">
    <name type="scientific">uncultured Gemmatimonadaceae bacterium</name>
    <dbReference type="NCBI Taxonomy" id="246130"/>
    <lineage>
        <taxon>Bacteria</taxon>
        <taxon>Pseudomonadati</taxon>
        <taxon>Gemmatimonadota</taxon>
        <taxon>Gemmatimonadia</taxon>
        <taxon>Gemmatimonadales</taxon>
        <taxon>Gemmatimonadaceae</taxon>
        <taxon>environmental samples</taxon>
    </lineage>
</organism>